<comment type="caution">
    <text evidence="1">The sequence shown here is derived from an EMBL/GenBank/DDBJ whole genome shotgun (WGS) entry which is preliminary data.</text>
</comment>
<name>A0ACC2SR99_9FUNG</name>
<protein>
    <submittedName>
        <fullName evidence="1">Uncharacterized protein</fullName>
    </submittedName>
</protein>
<reference evidence="1" key="1">
    <citation type="submission" date="2022-04" db="EMBL/GenBank/DDBJ databases">
        <title>Genome of the entomopathogenic fungus Entomophthora muscae.</title>
        <authorList>
            <person name="Elya C."/>
            <person name="Lovett B.R."/>
            <person name="Lee E."/>
            <person name="Macias A.M."/>
            <person name="Hajek A.E."/>
            <person name="De Bivort B.L."/>
            <person name="Kasson M.T."/>
            <person name="De Fine Licht H.H."/>
            <person name="Stajich J.E."/>
        </authorList>
    </citation>
    <scope>NUCLEOTIDE SEQUENCE</scope>
    <source>
        <strain evidence="1">Berkeley</strain>
    </source>
</reference>
<organism evidence="1 2">
    <name type="scientific">Entomophthora muscae</name>
    <dbReference type="NCBI Taxonomy" id="34485"/>
    <lineage>
        <taxon>Eukaryota</taxon>
        <taxon>Fungi</taxon>
        <taxon>Fungi incertae sedis</taxon>
        <taxon>Zoopagomycota</taxon>
        <taxon>Entomophthoromycotina</taxon>
        <taxon>Entomophthoromycetes</taxon>
        <taxon>Entomophthorales</taxon>
        <taxon>Entomophthoraceae</taxon>
        <taxon>Entomophthora</taxon>
    </lineage>
</organism>
<dbReference type="EMBL" id="QTSX02004411">
    <property type="protein sequence ID" value="KAJ9064835.1"/>
    <property type="molecule type" value="Genomic_DNA"/>
</dbReference>
<evidence type="ECO:0000313" key="2">
    <source>
        <dbReference type="Proteomes" id="UP001165960"/>
    </source>
</evidence>
<accession>A0ACC2SR99</accession>
<sequence length="128" mass="13599">MECPVSLSGTSQIGHHSSSGDLAHTVDEIFVLAYPVDPLPLVAPPWEETLFNLDYLLAWCCPLLKTIRSNQSGDATLTLKSPSEFQMPGVPSGQSDGTAEINGKLSSPPGPDQQTFSTSQLDLSPGVM</sequence>
<keyword evidence="2" id="KW-1185">Reference proteome</keyword>
<gene>
    <name evidence="1" type="ORF">DSO57_1026133</name>
</gene>
<dbReference type="Proteomes" id="UP001165960">
    <property type="component" value="Unassembled WGS sequence"/>
</dbReference>
<proteinExistence type="predicted"/>
<evidence type="ECO:0000313" key="1">
    <source>
        <dbReference type="EMBL" id="KAJ9064835.1"/>
    </source>
</evidence>